<evidence type="ECO:0000313" key="3">
    <source>
        <dbReference type="EMBL" id="MCW6037883.1"/>
    </source>
</evidence>
<dbReference type="RefSeq" id="WP_265265761.1">
    <property type="nucleotide sequence ID" value="NZ_JAIHOM010000095.1"/>
</dbReference>
<dbReference type="PRINTS" id="PR01490">
    <property type="entry name" value="RTXTOXIND"/>
</dbReference>
<feature type="coiled-coil region" evidence="1">
    <location>
        <begin position="285"/>
        <end position="326"/>
    </location>
</feature>
<protein>
    <submittedName>
        <fullName evidence="3">HlyD family efflux transporter periplasmic adaptor subunit</fullName>
    </submittedName>
</protein>
<dbReference type="InterPro" id="IPR058982">
    <property type="entry name" value="Beta-barrel_AprE"/>
</dbReference>
<feature type="domain" description="AprE-like beta-barrel" evidence="2">
    <location>
        <begin position="361"/>
        <end position="447"/>
    </location>
</feature>
<comment type="caution">
    <text evidence="3">The sequence shown here is derived from an EMBL/GenBank/DDBJ whole genome shotgun (WGS) entry which is preliminary data.</text>
</comment>
<keyword evidence="4" id="KW-1185">Reference proteome</keyword>
<proteinExistence type="predicted"/>
<name>A0ABT3L8Q9_9CYAN</name>
<dbReference type="PANTHER" id="PTHR30386">
    <property type="entry name" value="MEMBRANE FUSION SUBUNIT OF EMRAB-TOLC MULTIDRUG EFFLUX PUMP"/>
    <property type="match status" value="1"/>
</dbReference>
<accession>A0ABT3L8Q9</accession>
<gene>
    <name evidence="3" type="ORF">K4A83_16615</name>
</gene>
<dbReference type="InterPro" id="IPR050739">
    <property type="entry name" value="MFP"/>
</dbReference>
<dbReference type="Pfam" id="PF26002">
    <property type="entry name" value="Beta-barrel_AprE"/>
    <property type="match status" value="1"/>
</dbReference>
<organism evidence="3 4">
    <name type="scientific">Spirulina subsalsa FACHB-351</name>
    <dbReference type="NCBI Taxonomy" id="234711"/>
    <lineage>
        <taxon>Bacteria</taxon>
        <taxon>Bacillati</taxon>
        <taxon>Cyanobacteriota</taxon>
        <taxon>Cyanophyceae</taxon>
        <taxon>Spirulinales</taxon>
        <taxon>Spirulinaceae</taxon>
        <taxon>Spirulina</taxon>
    </lineage>
</organism>
<keyword evidence="1" id="KW-0175">Coiled coil</keyword>
<reference evidence="3 4" key="1">
    <citation type="submission" date="2021-08" db="EMBL/GenBank/DDBJ databases">
        <title>Draft genome sequence of Spirulina subsalsa with high tolerance to salinity and hype-accumulation of phycocyanin.</title>
        <authorList>
            <person name="Pei H."/>
            <person name="Jiang L."/>
        </authorList>
    </citation>
    <scope>NUCLEOTIDE SEQUENCE [LARGE SCALE GENOMIC DNA]</scope>
    <source>
        <strain evidence="3 4">FACHB-351</strain>
    </source>
</reference>
<evidence type="ECO:0000259" key="2">
    <source>
        <dbReference type="Pfam" id="PF26002"/>
    </source>
</evidence>
<dbReference type="Proteomes" id="UP001526426">
    <property type="component" value="Unassembled WGS sequence"/>
</dbReference>
<dbReference type="PANTHER" id="PTHR30386:SF28">
    <property type="entry name" value="EXPORTED PROTEIN"/>
    <property type="match status" value="1"/>
</dbReference>
<evidence type="ECO:0000256" key="1">
    <source>
        <dbReference type="SAM" id="Coils"/>
    </source>
</evidence>
<feature type="coiled-coil region" evidence="1">
    <location>
        <begin position="159"/>
        <end position="200"/>
    </location>
</feature>
<sequence>MVYPDHLPQLSAQELLPPLNPWLRWGGLTLGGTVITAFLLSAVIPYPVTVTAPATIRPVGELRLVEAPRAGIVQEIFVGEHQEVVAGEMIARLDDTSLKIQHRQIQGLIDRLDQQLAQMTVQITALDRQRMAEEEGSQRAIASARVEWVGREQDYRDRQRNNQQDLAIAQTNLRQAEAELKSAQANLQAVEASLQAARAQQQRYEPIAQQGAISQDQWAQVELSVIEQEQARVRAQQEVETRQQGIQSAQATLAKAQNALTLNPSEVLISEQRFAQQQATREATLARLKQEREALIRQQIELQKQRDREQRELDQLEQELQHTIITAPISGTILKLNLRNPNQSLQPGQEIAQISPQFMPLIIEARIPSADIQGLTVGQIAQTRISACPYPDYGVLVGQVQSISTDTLRPAGVSQSFYKVTIQPETPNFGRASRSCVLQAGMEGRTNILGASETLLQWILRKVRLSTNL</sequence>
<dbReference type="EMBL" id="JAIHOM010000095">
    <property type="protein sequence ID" value="MCW6037883.1"/>
    <property type="molecule type" value="Genomic_DNA"/>
</dbReference>
<evidence type="ECO:0000313" key="4">
    <source>
        <dbReference type="Proteomes" id="UP001526426"/>
    </source>
</evidence>